<gene>
    <name evidence="9" type="ORF">ATO3_23285</name>
</gene>
<dbReference type="Pfam" id="PF17768">
    <property type="entry name" value="RecJ_OB"/>
    <property type="match status" value="1"/>
</dbReference>
<feature type="domain" description="DHHA1" evidence="7">
    <location>
        <begin position="361"/>
        <end position="451"/>
    </location>
</feature>
<evidence type="ECO:0000256" key="5">
    <source>
        <dbReference type="ARBA" id="ARBA00022839"/>
    </source>
</evidence>
<dbReference type="InterPro" id="IPR041122">
    <property type="entry name" value="RecJ_OB"/>
</dbReference>
<dbReference type="GO" id="GO:0006310">
    <property type="term" value="P:DNA recombination"/>
    <property type="evidence" value="ECO:0007669"/>
    <property type="project" value="InterPro"/>
</dbReference>
<keyword evidence="5" id="KW-0269">Exonuclease</keyword>
<evidence type="ECO:0000256" key="2">
    <source>
        <dbReference type="ARBA" id="ARBA00019841"/>
    </source>
</evidence>
<dbReference type="Gene3D" id="3.90.1640.30">
    <property type="match status" value="1"/>
</dbReference>
<evidence type="ECO:0000313" key="9">
    <source>
        <dbReference type="EMBL" id="OWU69027.1"/>
    </source>
</evidence>
<dbReference type="Pfam" id="PF01368">
    <property type="entry name" value="DHH"/>
    <property type="match status" value="1"/>
</dbReference>
<evidence type="ECO:0000259" key="7">
    <source>
        <dbReference type="Pfam" id="PF02272"/>
    </source>
</evidence>
<dbReference type="OrthoDB" id="9809852at2"/>
<accession>A0A225NJG0</accession>
<evidence type="ECO:0000259" key="6">
    <source>
        <dbReference type="Pfam" id="PF01368"/>
    </source>
</evidence>
<dbReference type="SUPFAM" id="SSF64182">
    <property type="entry name" value="DHH phosphoesterases"/>
    <property type="match status" value="1"/>
</dbReference>
<dbReference type="EMBL" id="AQQR01000018">
    <property type="protein sequence ID" value="OWU69027.1"/>
    <property type="molecule type" value="Genomic_DNA"/>
</dbReference>
<dbReference type="PANTHER" id="PTHR30255:SF2">
    <property type="entry name" value="SINGLE-STRANDED-DNA-SPECIFIC EXONUCLEASE RECJ"/>
    <property type="match status" value="1"/>
</dbReference>
<reference evidence="9 10" key="1">
    <citation type="submission" date="2013-04" db="EMBL/GenBank/DDBJ databases">
        <title>Oceanicola sp. 22II1-22F33 Genome Sequencing.</title>
        <authorList>
            <person name="Lai Q."/>
            <person name="Li G."/>
            <person name="Shao Z."/>
        </authorList>
    </citation>
    <scope>NUCLEOTIDE SEQUENCE [LARGE SCALE GENOMIC DNA]</scope>
    <source>
        <strain evidence="9 10">22II1-22F33</strain>
    </source>
</reference>
<keyword evidence="4" id="KW-0378">Hydrolase</keyword>
<evidence type="ECO:0000313" key="10">
    <source>
        <dbReference type="Proteomes" id="UP000215377"/>
    </source>
</evidence>
<name>A0A225NJG0_9RHOB</name>
<comment type="similarity">
    <text evidence="1">Belongs to the RecJ family.</text>
</comment>
<dbReference type="InterPro" id="IPR038763">
    <property type="entry name" value="DHH_sf"/>
</dbReference>
<comment type="caution">
    <text evidence="9">The sequence shown here is derived from an EMBL/GenBank/DDBJ whole genome shotgun (WGS) entry which is preliminary data.</text>
</comment>
<dbReference type="GO" id="GO:0006281">
    <property type="term" value="P:DNA repair"/>
    <property type="evidence" value="ECO:0007669"/>
    <property type="project" value="InterPro"/>
</dbReference>
<keyword evidence="3" id="KW-0540">Nuclease</keyword>
<sequence>MSFLGVESSLTGRRWTGPGIETERAAEALAQATGLPRPVCLVLARRGVDATEAEAFLSPQLRDLLPDPRSLRDMERAAARVLAAVTRRERIAIFADYDVDGGSSAALLVSWLRSLGREATVYVPDRIDEGYGPNVPAMQMLAKTHGLIICVDCGTLSHEPIAATGGTDVVVLDHHLGGETLPEAHAVVNPNRQDEDGALGHLCAAAVVFLMLVEAGRQMREAGQQGPDLLAMLDLVALATVADVAPLIGVNRALVRQGLRVMARRDRPGLVALADVARMDSAPSAYSLGFLLGPRINAGGRIGKADLGARLLATLDPHEAAAMAEKLDQLNTERRAIEDMVRTAALDQAEARGLAGPLVWAAQDGWHPGVVGIVASRLKEATNRPAVVIGFEGDEGKGSGRSVTGVDLGASIQRLAAEGLLIKGGGHRMAAGLTVAQDRLEPAMERLSDLLARQGAGTMGPGDLRLDGLLMPGAATVELIETLERAGPYGAGASAPRFALPDLIVRHAREVGSGHLKVSLTDGMGANIEAIAFGAFDGPMGAVLARGDRARVHVAGRLDINTWGGRQSVQLRLEDAASASSG</sequence>
<dbReference type="InterPro" id="IPR004610">
    <property type="entry name" value="RecJ"/>
</dbReference>
<evidence type="ECO:0000256" key="3">
    <source>
        <dbReference type="ARBA" id="ARBA00022722"/>
    </source>
</evidence>
<dbReference type="AlphaFoldDB" id="A0A225NJG0"/>
<dbReference type="NCBIfam" id="TIGR00644">
    <property type="entry name" value="recJ"/>
    <property type="match status" value="1"/>
</dbReference>
<keyword evidence="10" id="KW-1185">Reference proteome</keyword>
<dbReference type="GO" id="GO:0008409">
    <property type="term" value="F:5'-3' exonuclease activity"/>
    <property type="evidence" value="ECO:0007669"/>
    <property type="project" value="InterPro"/>
</dbReference>
<feature type="domain" description="RecJ OB" evidence="8">
    <location>
        <begin position="467"/>
        <end position="575"/>
    </location>
</feature>
<dbReference type="GO" id="GO:0003676">
    <property type="term" value="F:nucleic acid binding"/>
    <property type="evidence" value="ECO:0007669"/>
    <property type="project" value="InterPro"/>
</dbReference>
<evidence type="ECO:0000259" key="8">
    <source>
        <dbReference type="Pfam" id="PF17768"/>
    </source>
</evidence>
<proteinExistence type="inferred from homology"/>
<dbReference type="Gene3D" id="3.10.310.30">
    <property type="match status" value="1"/>
</dbReference>
<dbReference type="RefSeq" id="WP_088652306.1">
    <property type="nucleotide sequence ID" value="NZ_AQQR01000018.1"/>
</dbReference>
<dbReference type="InterPro" id="IPR051673">
    <property type="entry name" value="SSDNA_exonuclease_RecJ"/>
</dbReference>
<protein>
    <recommendedName>
        <fullName evidence="2">Single-stranded-DNA-specific exonuclease RecJ</fullName>
    </recommendedName>
</protein>
<evidence type="ECO:0000256" key="4">
    <source>
        <dbReference type="ARBA" id="ARBA00022801"/>
    </source>
</evidence>
<evidence type="ECO:0000256" key="1">
    <source>
        <dbReference type="ARBA" id="ARBA00005915"/>
    </source>
</evidence>
<dbReference type="Proteomes" id="UP000215377">
    <property type="component" value="Unassembled WGS sequence"/>
</dbReference>
<dbReference type="PANTHER" id="PTHR30255">
    <property type="entry name" value="SINGLE-STRANDED-DNA-SPECIFIC EXONUCLEASE RECJ"/>
    <property type="match status" value="1"/>
</dbReference>
<organism evidence="9 10">
    <name type="scientific">Marinibacterium profundimaris</name>
    <dbReference type="NCBI Taxonomy" id="1679460"/>
    <lineage>
        <taxon>Bacteria</taxon>
        <taxon>Pseudomonadati</taxon>
        <taxon>Pseudomonadota</taxon>
        <taxon>Alphaproteobacteria</taxon>
        <taxon>Rhodobacterales</taxon>
        <taxon>Paracoccaceae</taxon>
        <taxon>Marinibacterium</taxon>
    </lineage>
</organism>
<feature type="domain" description="DDH" evidence="6">
    <location>
        <begin position="90"/>
        <end position="240"/>
    </location>
</feature>
<dbReference type="InterPro" id="IPR001667">
    <property type="entry name" value="DDH_dom"/>
</dbReference>
<dbReference type="Pfam" id="PF02272">
    <property type="entry name" value="DHHA1"/>
    <property type="match status" value="1"/>
</dbReference>
<dbReference type="InterPro" id="IPR003156">
    <property type="entry name" value="DHHA1_dom"/>
</dbReference>